<protein>
    <submittedName>
        <fullName evidence="1">Uncharacterized protein</fullName>
    </submittedName>
</protein>
<proteinExistence type="predicted"/>
<sequence>MFWYLMIVLLFQPKAEAARISCFLVIQTGGTIAFAIFRNKFSCRVFNTRSTCEMAASIVVYAGWGVSGLALLYLFFLALMSYVQYPTPDNPDGTVFDHLETERDRVEASGGQLLLDENTLKTENQEQDPKHQSYYSAAAQSSLAFDLRPPSVRTSEYYFPSRPDSTYSASSRYLRAPERAIPAEEAIAGPSSSAPEPAQYGGSRLLPNPFDEPISRDNTPMSLLSDSSSVYGYGVGNGKRTLPRRPEETMSRTLSGRSERYHPPPPYVNESQIAIASPDKTQLVIIPKCPLTGASLSIRQRAASIRPCRSHRHQYPTYIVPLRSLESSPHLSLRSMF</sequence>
<keyword evidence="2" id="KW-1185">Reference proteome</keyword>
<name>A0ACD3BFV7_9AGAR</name>
<evidence type="ECO:0000313" key="1">
    <source>
        <dbReference type="EMBL" id="TFK76546.1"/>
    </source>
</evidence>
<dbReference type="Proteomes" id="UP000308600">
    <property type="component" value="Unassembled WGS sequence"/>
</dbReference>
<accession>A0ACD3BFV7</accession>
<reference evidence="1 2" key="1">
    <citation type="journal article" date="2019" name="Nat. Ecol. Evol.">
        <title>Megaphylogeny resolves global patterns of mushroom evolution.</title>
        <authorList>
            <person name="Varga T."/>
            <person name="Krizsan K."/>
            <person name="Foldi C."/>
            <person name="Dima B."/>
            <person name="Sanchez-Garcia M."/>
            <person name="Sanchez-Ramirez S."/>
            <person name="Szollosi G.J."/>
            <person name="Szarkandi J.G."/>
            <person name="Papp V."/>
            <person name="Albert L."/>
            <person name="Andreopoulos W."/>
            <person name="Angelini C."/>
            <person name="Antonin V."/>
            <person name="Barry K.W."/>
            <person name="Bougher N.L."/>
            <person name="Buchanan P."/>
            <person name="Buyck B."/>
            <person name="Bense V."/>
            <person name="Catcheside P."/>
            <person name="Chovatia M."/>
            <person name="Cooper J."/>
            <person name="Damon W."/>
            <person name="Desjardin D."/>
            <person name="Finy P."/>
            <person name="Geml J."/>
            <person name="Haridas S."/>
            <person name="Hughes K."/>
            <person name="Justo A."/>
            <person name="Karasinski D."/>
            <person name="Kautmanova I."/>
            <person name="Kiss B."/>
            <person name="Kocsube S."/>
            <person name="Kotiranta H."/>
            <person name="LaButti K.M."/>
            <person name="Lechner B.E."/>
            <person name="Liimatainen K."/>
            <person name="Lipzen A."/>
            <person name="Lukacs Z."/>
            <person name="Mihaltcheva S."/>
            <person name="Morgado L.N."/>
            <person name="Niskanen T."/>
            <person name="Noordeloos M.E."/>
            <person name="Ohm R.A."/>
            <person name="Ortiz-Santana B."/>
            <person name="Ovrebo C."/>
            <person name="Racz N."/>
            <person name="Riley R."/>
            <person name="Savchenko A."/>
            <person name="Shiryaev A."/>
            <person name="Soop K."/>
            <person name="Spirin V."/>
            <person name="Szebenyi C."/>
            <person name="Tomsovsky M."/>
            <person name="Tulloss R.E."/>
            <person name="Uehling J."/>
            <person name="Grigoriev I.V."/>
            <person name="Vagvolgyi C."/>
            <person name="Papp T."/>
            <person name="Martin F.M."/>
            <person name="Miettinen O."/>
            <person name="Hibbett D.S."/>
            <person name="Nagy L.G."/>
        </authorList>
    </citation>
    <scope>NUCLEOTIDE SEQUENCE [LARGE SCALE GENOMIC DNA]</scope>
    <source>
        <strain evidence="1 2">NL-1719</strain>
    </source>
</reference>
<evidence type="ECO:0000313" key="2">
    <source>
        <dbReference type="Proteomes" id="UP000308600"/>
    </source>
</evidence>
<gene>
    <name evidence="1" type="ORF">BDN72DRAFT_242280</name>
</gene>
<dbReference type="EMBL" id="ML208260">
    <property type="protein sequence ID" value="TFK76546.1"/>
    <property type="molecule type" value="Genomic_DNA"/>
</dbReference>
<organism evidence="1 2">
    <name type="scientific">Pluteus cervinus</name>
    <dbReference type="NCBI Taxonomy" id="181527"/>
    <lineage>
        <taxon>Eukaryota</taxon>
        <taxon>Fungi</taxon>
        <taxon>Dikarya</taxon>
        <taxon>Basidiomycota</taxon>
        <taxon>Agaricomycotina</taxon>
        <taxon>Agaricomycetes</taxon>
        <taxon>Agaricomycetidae</taxon>
        <taxon>Agaricales</taxon>
        <taxon>Pluteineae</taxon>
        <taxon>Pluteaceae</taxon>
        <taxon>Pluteus</taxon>
    </lineage>
</organism>